<accession>A0A195FVV7</accession>
<evidence type="ECO:0008006" key="4">
    <source>
        <dbReference type="Google" id="ProtNLM"/>
    </source>
</evidence>
<evidence type="ECO:0000313" key="3">
    <source>
        <dbReference type="Proteomes" id="UP000078541"/>
    </source>
</evidence>
<protein>
    <recommendedName>
        <fullName evidence="4">HTH psq-type domain-containing protein</fullName>
    </recommendedName>
</protein>
<evidence type="ECO:0000313" key="2">
    <source>
        <dbReference type="EMBL" id="KYN44780.1"/>
    </source>
</evidence>
<dbReference type="STRING" id="34720.A0A195FVV7"/>
<dbReference type="InterPro" id="IPR009057">
    <property type="entry name" value="Homeodomain-like_sf"/>
</dbReference>
<gene>
    <name evidence="2" type="ORF">ALC56_00775</name>
</gene>
<dbReference type="EMBL" id="KQ981208">
    <property type="protein sequence ID" value="KYN44780.1"/>
    <property type="molecule type" value="Genomic_DNA"/>
</dbReference>
<name>A0A195FVV7_9HYME</name>
<reference evidence="2 3" key="1">
    <citation type="submission" date="2016-03" db="EMBL/GenBank/DDBJ databases">
        <title>Trachymyrmex septentrionalis WGS genome.</title>
        <authorList>
            <person name="Nygaard S."/>
            <person name="Hu H."/>
            <person name="Boomsma J."/>
            <person name="Zhang G."/>
        </authorList>
    </citation>
    <scope>NUCLEOTIDE SEQUENCE [LARGE SCALE GENOMIC DNA]</scope>
    <source>
        <strain evidence="2">Tsep2-gDNA-1</strain>
        <tissue evidence="2">Whole body</tissue>
    </source>
</reference>
<comment type="subcellular location">
    <subcellularLocation>
        <location evidence="1">Nucleus</location>
    </subcellularLocation>
</comment>
<sequence length="207" mass="24892">MSSSERNKGKRKYCRFSYSKETLQDAINKVRVDGMNINKVSQQYKILKGTLFNKIYENVPIKRKTLREKLGSSPVLYQSFLEKSNLFVNNRPGRKWMNLFLKRHTEISVRNTKILSKARASVTEKDIRKWFDLKQYLTEKDAYDILENLSRIYNIHIDETRMSSCPKIDKILGEKREKINIYISIRSRKAMHVCYYYYYYYYVNKDI</sequence>
<dbReference type="SUPFAM" id="SSF46689">
    <property type="entry name" value="Homeodomain-like"/>
    <property type="match status" value="1"/>
</dbReference>
<proteinExistence type="predicted"/>
<organism evidence="2 3">
    <name type="scientific">Trachymyrmex septentrionalis</name>
    <dbReference type="NCBI Taxonomy" id="34720"/>
    <lineage>
        <taxon>Eukaryota</taxon>
        <taxon>Metazoa</taxon>
        <taxon>Ecdysozoa</taxon>
        <taxon>Arthropoda</taxon>
        <taxon>Hexapoda</taxon>
        <taxon>Insecta</taxon>
        <taxon>Pterygota</taxon>
        <taxon>Neoptera</taxon>
        <taxon>Endopterygota</taxon>
        <taxon>Hymenoptera</taxon>
        <taxon>Apocrita</taxon>
        <taxon>Aculeata</taxon>
        <taxon>Formicoidea</taxon>
        <taxon>Formicidae</taxon>
        <taxon>Myrmicinae</taxon>
        <taxon>Trachymyrmex</taxon>
    </lineage>
</organism>
<keyword evidence="3" id="KW-1185">Reference proteome</keyword>
<evidence type="ECO:0000256" key="1">
    <source>
        <dbReference type="ARBA" id="ARBA00004123"/>
    </source>
</evidence>
<dbReference type="Proteomes" id="UP000078541">
    <property type="component" value="Unassembled WGS sequence"/>
</dbReference>
<dbReference type="GO" id="GO:0005634">
    <property type="term" value="C:nucleus"/>
    <property type="evidence" value="ECO:0007669"/>
    <property type="project" value="UniProtKB-SubCell"/>
</dbReference>
<dbReference type="AlphaFoldDB" id="A0A195FVV7"/>
<dbReference type="Gene3D" id="1.10.10.60">
    <property type="entry name" value="Homeodomain-like"/>
    <property type="match status" value="1"/>
</dbReference>